<name>A0A0A8ZUK3_ARUDO</name>
<dbReference type="AlphaFoldDB" id="A0A0A8ZUK3"/>
<dbReference type="EMBL" id="GBRH01259393">
    <property type="protein sequence ID" value="JAD38502.1"/>
    <property type="molecule type" value="Transcribed_RNA"/>
</dbReference>
<sequence>MCLHFGPRMLLQGQCNFLCPINVTRENEYLLISVKLSTNHNF</sequence>
<reference evidence="1" key="1">
    <citation type="submission" date="2014-09" db="EMBL/GenBank/DDBJ databases">
        <authorList>
            <person name="Magalhaes I.L.F."/>
            <person name="Oliveira U."/>
            <person name="Santos F.R."/>
            <person name="Vidigal T.H.D.A."/>
            <person name="Brescovit A.D."/>
            <person name="Santos A.J."/>
        </authorList>
    </citation>
    <scope>NUCLEOTIDE SEQUENCE</scope>
    <source>
        <tissue evidence="1">Shoot tissue taken approximately 20 cm above the soil surface</tissue>
    </source>
</reference>
<proteinExistence type="predicted"/>
<protein>
    <submittedName>
        <fullName evidence="1">Uncharacterized protein</fullName>
    </submittedName>
</protein>
<organism evidence="1">
    <name type="scientific">Arundo donax</name>
    <name type="common">Giant reed</name>
    <name type="synonym">Donax arundinaceus</name>
    <dbReference type="NCBI Taxonomy" id="35708"/>
    <lineage>
        <taxon>Eukaryota</taxon>
        <taxon>Viridiplantae</taxon>
        <taxon>Streptophyta</taxon>
        <taxon>Embryophyta</taxon>
        <taxon>Tracheophyta</taxon>
        <taxon>Spermatophyta</taxon>
        <taxon>Magnoliopsida</taxon>
        <taxon>Liliopsida</taxon>
        <taxon>Poales</taxon>
        <taxon>Poaceae</taxon>
        <taxon>PACMAD clade</taxon>
        <taxon>Arundinoideae</taxon>
        <taxon>Arundineae</taxon>
        <taxon>Arundo</taxon>
    </lineage>
</organism>
<accession>A0A0A8ZUK3</accession>
<evidence type="ECO:0000313" key="1">
    <source>
        <dbReference type="EMBL" id="JAD38502.1"/>
    </source>
</evidence>
<reference evidence="1" key="2">
    <citation type="journal article" date="2015" name="Data Brief">
        <title>Shoot transcriptome of the giant reed, Arundo donax.</title>
        <authorList>
            <person name="Barrero R.A."/>
            <person name="Guerrero F.D."/>
            <person name="Moolhuijzen P."/>
            <person name="Goolsby J.A."/>
            <person name="Tidwell J."/>
            <person name="Bellgard S.E."/>
            <person name="Bellgard M.I."/>
        </authorList>
    </citation>
    <scope>NUCLEOTIDE SEQUENCE</scope>
    <source>
        <tissue evidence="1">Shoot tissue taken approximately 20 cm above the soil surface</tissue>
    </source>
</reference>